<dbReference type="SUPFAM" id="SSF55797">
    <property type="entry name" value="PR-1-like"/>
    <property type="match status" value="1"/>
</dbReference>
<dbReference type="RefSeq" id="WP_091896211.1">
    <property type="nucleotide sequence ID" value="NZ_FOSJ01000007.1"/>
</dbReference>
<name>A0A1I3WB79_9LACT</name>
<dbReference type="Proteomes" id="UP000199589">
    <property type="component" value="Unassembled WGS sequence"/>
</dbReference>
<dbReference type="InterPro" id="IPR014044">
    <property type="entry name" value="CAP_dom"/>
</dbReference>
<dbReference type="OrthoDB" id="9783944at2"/>
<dbReference type="Pfam" id="PF00188">
    <property type="entry name" value="CAP"/>
    <property type="match status" value="1"/>
</dbReference>
<dbReference type="Gene3D" id="3.40.33.10">
    <property type="entry name" value="CAP"/>
    <property type="match status" value="1"/>
</dbReference>
<accession>A0A1I3WB79</accession>
<evidence type="ECO:0000313" key="2">
    <source>
        <dbReference type="EMBL" id="SFK04712.1"/>
    </source>
</evidence>
<protein>
    <submittedName>
        <fullName evidence="2">Uncharacterized conserved protein YkwD, contains CAP (CSP/antigen 5/PR1) domain</fullName>
    </submittedName>
</protein>
<dbReference type="PANTHER" id="PTHR31157:SF1">
    <property type="entry name" value="SCP DOMAIN-CONTAINING PROTEIN"/>
    <property type="match status" value="1"/>
</dbReference>
<dbReference type="PANTHER" id="PTHR31157">
    <property type="entry name" value="SCP DOMAIN-CONTAINING PROTEIN"/>
    <property type="match status" value="1"/>
</dbReference>
<dbReference type="CDD" id="cd05379">
    <property type="entry name" value="CAP_bacterial"/>
    <property type="match status" value="1"/>
</dbReference>
<dbReference type="InterPro" id="IPR035940">
    <property type="entry name" value="CAP_sf"/>
</dbReference>
<gene>
    <name evidence="2" type="ORF">SAMN04488569_100756</name>
</gene>
<organism evidence="2 3">
    <name type="scientific">Marinilactibacillus piezotolerans</name>
    <dbReference type="NCBI Taxonomy" id="258723"/>
    <lineage>
        <taxon>Bacteria</taxon>
        <taxon>Bacillati</taxon>
        <taxon>Bacillota</taxon>
        <taxon>Bacilli</taxon>
        <taxon>Lactobacillales</taxon>
        <taxon>Carnobacteriaceae</taxon>
        <taxon>Marinilactibacillus</taxon>
    </lineage>
</organism>
<keyword evidence="3" id="KW-1185">Reference proteome</keyword>
<proteinExistence type="predicted"/>
<evidence type="ECO:0000259" key="1">
    <source>
        <dbReference type="Pfam" id="PF00188"/>
    </source>
</evidence>
<reference evidence="3" key="1">
    <citation type="submission" date="2016-10" db="EMBL/GenBank/DDBJ databases">
        <authorList>
            <person name="Varghese N."/>
            <person name="Submissions S."/>
        </authorList>
    </citation>
    <scope>NUCLEOTIDE SEQUENCE [LARGE SCALE GENOMIC DNA]</scope>
    <source>
        <strain evidence="3">DSM 16108</strain>
    </source>
</reference>
<evidence type="ECO:0000313" key="3">
    <source>
        <dbReference type="Proteomes" id="UP000199589"/>
    </source>
</evidence>
<feature type="domain" description="SCP" evidence="1">
    <location>
        <begin position="100"/>
        <end position="219"/>
    </location>
</feature>
<dbReference type="AlphaFoldDB" id="A0A1I3WB79"/>
<dbReference type="EMBL" id="FOSJ01000007">
    <property type="protein sequence ID" value="SFK04712.1"/>
    <property type="molecule type" value="Genomic_DNA"/>
</dbReference>
<sequence length="223" mass="25350">MKVIRKLITLLLAILFGFWLATTGILHGTIVGDWLETIVNIVPSPNEWPNFSTVTDKSLDISDSSDQLSTIEKSDQSASSYQSESSEVDYQIVEERIFILLNDLREEQGLNSLKKNNILKKAADLRAQETEVSFSHTRPNGKNPFTIFEENGLAYPYRVVGENLGMATYYLDEKEMAELLFNGWVESEGHYENMIRPDYEEIGIGVHYDGEFLYATQMFGTPM</sequence>